<dbReference type="EMBL" id="JAUFQS010000006">
    <property type="protein sequence ID" value="MDN3687706.1"/>
    <property type="molecule type" value="Genomic_DNA"/>
</dbReference>
<dbReference type="RefSeq" id="WP_163385027.1">
    <property type="nucleotide sequence ID" value="NZ_JAUFQS010000006.1"/>
</dbReference>
<organism evidence="1 2">
    <name type="scientific">Cyclobacterium jeungdonense</name>
    <dbReference type="NCBI Taxonomy" id="708087"/>
    <lineage>
        <taxon>Bacteria</taxon>
        <taxon>Pseudomonadati</taxon>
        <taxon>Bacteroidota</taxon>
        <taxon>Cytophagia</taxon>
        <taxon>Cytophagales</taxon>
        <taxon>Cyclobacteriaceae</taxon>
        <taxon>Cyclobacterium</taxon>
    </lineage>
</organism>
<name>A0ABT8C7S3_9BACT</name>
<dbReference type="InterPro" id="IPR036514">
    <property type="entry name" value="SGNH_hydro_sf"/>
</dbReference>
<evidence type="ECO:0000313" key="2">
    <source>
        <dbReference type="Proteomes" id="UP001236663"/>
    </source>
</evidence>
<sequence length="313" mass="37053">MKKFILQILFFSIPFAAYCLLIVVIDPYNYLDREGAFSTRTKKQVVSDIEPHLFKMLAFENDPKPNWIIGDSRSNGLYYVTEEKRWANLAYGGASLKEMIQSFWWANSIQQPDTVLMGINLSLYNKYNKRFWVEETISRKSNFFSYSFNNYTFNGAIALLSHDNDQKTVLSEEDNPDAKDYYWQKKLEGVGKFHSNMAYPTEYYQQLEEITDFCRKRGIKLIFWIPPLHIDYQRLVEEYPVEKLNKRFLADLRSLGDVFDFNYASPLTRDKDNFRDPVHFTEEVAKIIFREIRSYSPKNAVIYKFSSTDRNLL</sequence>
<protein>
    <recommendedName>
        <fullName evidence="3">DUF1574 domain-containing protein</fullName>
    </recommendedName>
</protein>
<keyword evidence="2" id="KW-1185">Reference proteome</keyword>
<comment type="caution">
    <text evidence="1">The sequence shown here is derived from an EMBL/GenBank/DDBJ whole genome shotgun (WGS) entry which is preliminary data.</text>
</comment>
<dbReference type="Gene3D" id="3.40.50.1110">
    <property type="entry name" value="SGNH hydrolase"/>
    <property type="match status" value="1"/>
</dbReference>
<evidence type="ECO:0008006" key="3">
    <source>
        <dbReference type="Google" id="ProtNLM"/>
    </source>
</evidence>
<dbReference type="Proteomes" id="UP001236663">
    <property type="component" value="Unassembled WGS sequence"/>
</dbReference>
<reference evidence="2" key="1">
    <citation type="journal article" date="2019" name="Int. J. Syst. Evol. Microbiol.">
        <title>The Global Catalogue of Microorganisms (GCM) 10K type strain sequencing project: providing services to taxonomists for standard genome sequencing and annotation.</title>
        <authorList>
            <consortium name="The Broad Institute Genomics Platform"/>
            <consortium name="The Broad Institute Genome Sequencing Center for Infectious Disease"/>
            <person name="Wu L."/>
            <person name="Ma J."/>
        </authorList>
    </citation>
    <scope>NUCLEOTIDE SEQUENCE [LARGE SCALE GENOMIC DNA]</scope>
    <source>
        <strain evidence="2">CECT 7706</strain>
    </source>
</reference>
<accession>A0ABT8C7S3</accession>
<gene>
    <name evidence="1" type="ORF">QWZ15_07695</name>
</gene>
<evidence type="ECO:0000313" key="1">
    <source>
        <dbReference type="EMBL" id="MDN3687706.1"/>
    </source>
</evidence>
<proteinExistence type="predicted"/>
<dbReference type="SUPFAM" id="SSF52266">
    <property type="entry name" value="SGNH hydrolase"/>
    <property type="match status" value="1"/>
</dbReference>